<dbReference type="InterPro" id="IPR007801">
    <property type="entry name" value="MbnB/TglH/ChrH"/>
</dbReference>
<accession>A0A4Y8LHX3</accession>
<evidence type="ECO:0000313" key="1">
    <source>
        <dbReference type="EMBL" id="TFE00655.1"/>
    </source>
</evidence>
<dbReference type="AlphaFoldDB" id="A0A4Y8LHX3"/>
<protein>
    <submittedName>
        <fullName evidence="1">DUF692 family protein</fullName>
    </submittedName>
</protein>
<gene>
    <name evidence="1" type="ORF">E2626_11825</name>
</gene>
<dbReference type="EMBL" id="SORX01000006">
    <property type="protein sequence ID" value="TFE00655.1"/>
    <property type="molecule type" value="Genomic_DNA"/>
</dbReference>
<evidence type="ECO:0000313" key="2">
    <source>
        <dbReference type="Proteomes" id="UP000297776"/>
    </source>
</evidence>
<dbReference type="InterPro" id="IPR036237">
    <property type="entry name" value="Xyl_isomerase-like_sf"/>
</dbReference>
<reference evidence="1 2" key="1">
    <citation type="submission" date="2019-03" db="EMBL/GenBank/DDBJ databases">
        <authorList>
            <person name="Yang Y."/>
        </authorList>
    </citation>
    <scope>NUCLEOTIDE SEQUENCE [LARGE SCALE GENOMIC DNA]</scope>
    <source>
        <strain evidence="1 2">ASL-1</strain>
    </source>
</reference>
<proteinExistence type="predicted"/>
<dbReference type="SUPFAM" id="SSF51658">
    <property type="entry name" value="Xylose isomerase-like"/>
    <property type="match status" value="1"/>
</dbReference>
<name>A0A4Y8LHX3_9BACL</name>
<dbReference type="Gene3D" id="3.20.20.150">
    <property type="entry name" value="Divalent-metal-dependent TIM barrel enzymes"/>
    <property type="match status" value="1"/>
</dbReference>
<sequence length="277" mass="31198">MRGVQMKVAVNYSVEAKKLLSSSAIEIDLFKCPDFSMELIQDGTEIKPSYIHFGLKAGNDQMKNIDWGLIRDLQSQTQTPYINVHAVAMAKHYPEYDVETSQPSHISEMTDAILRDIEILDGEIGAEKVIIENVICRGQGENMMKAAIDPEVLSNIVKKTGCGFLLDTAHAQMSSKSLGFDVKEYISRLPVDQLKELHITGIQPDSKGRLRDSMPMTEEDWELAFWVLKKIKNGEWQEPWVAALEYGGVGPAFEWRSDEAVLAKQVPEFYEMVKGAR</sequence>
<dbReference type="OrthoDB" id="1932681at2"/>
<keyword evidence="2" id="KW-1185">Reference proteome</keyword>
<comment type="caution">
    <text evidence="1">The sequence shown here is derived from an EMBL/GenBank/DDBJ whole genome shotgun (WGS) entry which is preliminary data.</text>
</comment>
<dbReference type="Proteomes" id="UP000297776">
    <property type="component" value="Unassembled WGS sequence"/>
</dbReference>
<organism evidence="1 2">
    <name type="scientific">Jeotgalibacillus salarius</name>
    <dbReference type="NCBI Taxonomy" id="546023"/>
    <lineage>
        <taxon>Bacteria</taxon>
        <taxon>Bacillati</taxon>
        <taxon>Bacillota</taxon>
        <taxon>Bacilli</taxon>
        <taxon>Bacillales</taxon>
        <taxon>Caryophanaceae</taxon>
        <taxon>Jeotgalibacillus</taxon>
    </lineage>
</organism>
<dbReference type="Pfam" id="PF05114">
    <property type="entry name" value="MbnB_TglH_ChrH"/>
    <property type="match status" value="1"/>
</dbReference>